<evidence type="ECO:0000313" key="2">
    <source>
        <dbReference type="EMBL" id="KAK4216128.1"/>
    </source>
</evidence>
<name>A0AAN7B9V0_9PEZI</name>
<feature type="compositionally biased region" description="Gly residues" evidence="1">
    <location>
        <begin position="61"/>
        <end position="71"/>
    </location>
</feature>
<accession>A0AAN7B9V0</accession>
<reference evidence="2" key="2">
    <citation type="submission" date="2023-05" db="EMBL/GenBank/DDBJ databases">
        <authorList>
            <consortium name="Lawrence Berkeley National Laboratory"/>
            <person name="Steindorff A."/>
            <person name="Hensen N."/>
            <person name="Bonometti L."/>
            <person name="Westerberg I."/>
            <person name="Brannstrom I.O."/>
            <person name="Guillou S."/>
            <person name="Cros-Aarteil S."/>
            <person name="Calhoun S."/>
            <person name="Haridas S."/>
            <person name="Kuo A."/>
            <person name="Mondo S."/>
            <person name="Pangilinan J."/>
            <person name="Riley R."/>
            <person name="Labutti K."/>
            <person name="Andreopoulos B."/>
            <person name="Lipzen A."/>
            <person name="Chen C."/>
            <person name="Yanf M."/>
            <person name="Daum C."/>
            <person name="Ng V."/>
            <person name="Clum A."/>
            <person name="Ohm R."/>
            <person name="Martin F."/>
            <person name="Silar P."/>
            <person name="Natvig D."/>
            <person name="Lalanne C."/>
            <person name="Gautier V."/>
            <person name="Ament-Velasquez S.L."/>
            <person name="Kruys A."/>
            <person name="Hutchinson M.I."/>
            <person name="Powell A.J."/>
            <person name="Barry K."/>
            <person name="Miller A.N."/>
            <person name="Grigoriev I.V."/>
            <person name="Debuchy R."/>
            <person name="Gladieux P."/>
            <person name="Thoren M.H."/>
            <person name="Johannesson H."/>
        </authorList>
    </citation>
    <scope>NUCLEOTIDE SEQUENCE</scope>
    <source>
        <strain evidence="2">PSN293</strain>
    </source>
</reference>
<sequence>MSYPYQNFQGAGGPGYSPPAGGQYAPPPQQPWGAASPPPAQNWAPQYQAPLPPPPAPSPGWQGGGYPGQGYGPNPPGGPPFPTYAAPPAAPLAGAPVTVEYPYILTAKHRMTLFTPDRSRPLFTVNYPDTMSFSWSKSRNMSILDAAAGGSEIARAEFHSFTTDKVDLWFRGREYHFKKKFGTQTGLLASAGGKGEFVWSVENGEMMLTSVAQDKKGKAAEGPILARFVPRDARDLGDATKIAEGRLELRMIGLSEEQFGEVFVTLVAEMERRRKNNEEVEIVSNAI</sequence>
<feature type="compositionally biased region" description="Pro residues" evidence="1">
    <location>
        <begin position="25"/>
        <end position="40"/>
    </location>
</feature>
<feature type="compositionally biased region" description="Pro residues" evidence="1">
    <location>
        <begin position="73"/>
        <end position="82"/>
    </location>
</feature>
<dbReference type="Proteomes" id="UP001301769">
    <property type="component" value="Unassembled WGS sequence"/>
</dbReference>
<keyword evidence="3" id="KW-1185">Reference proteome</keyword>
<reference evidence="2" key="1">
    <citation type="journal article" date="2023" name="Mol. Phylogenet. Evol.">
        <title>Genome-scale phylogeny and comparative genomics of the fungal order Sordariales.</title>
        <authorList>
            <person name="Hensen N."/>
            <person name="Bonometti L."/>
            <person name="Westerberg I."/>
            <person name="Brannstrom I.O."/>
            <person name="Guillou S."/>
            <person name="Cros-Aarteil S."/>
            <person name="Calhoun S."/>
            <person name="Haridas S."/>
            <person name="Kuo A."/>
            <person name="Mondo S."/>
            <person name="Pangilinan J."/>
            <person name="Riley R."/>
            <person name="LaButti K."/>
            <person name="Andreopoulos B."/>
            <person name="Lipzen A."/>
            <person name="Chen C."/>
            <person name="Yan M."/>
            <person name="Daum C."/>
            <person name="Ng V."/>
            <person name="Clum A."/>
            <person name="Steindorff A."/>
            <person name="Ohm R.A."/>
            <person name="Martin F."/>
            <person name="Silar P."/>
            <person name="Natvig D.O."/>
            <person name="Lalanne C."/>
            <person name="Gautier V."/>
            <person name="Ament-Velasquez S.L."/>
            <person name="Kruys A."/>
            <person name="Hutchinson M.I."/>
            <person name="Powell A.J."/>
            <person name="Barry K."/>
            <person name="Miller A.N."/>
            <person name="Grigoriev I.V."/>
            <person name="Debuchy R."/>
            <person name="Gladieux P."/>
            <person name="Hiltunen Thoren M."/>
            <person name="Johannesson H."/>
        </authorList>
    </citation>
    <scope>NUCLEOTIDE SEQUENCE</scope>
    <source>
        <strain evidence="2">PSN293</strain>
    </source>
</reference>
<dbReference type="EMBL" id="MU858072">
    <property type="protein sequence ID" value="KAK4216128.1"/>
    <property type="molecule type" value="Genomic_DNA"/>
</dbReference>
<gene>
    <name evidence="2" type="ORF">QBC37DRAFT_417833</name>
</gene>
<proteinExistence type="predicted"/>
<comment type="caution">
    <text evidence="2">The sequence shown here is derived from an EMBL/GenBank/DDBJ whole genome shotgun (WGS) entry which is preliminary data.</text>
</comment>
<feature type="region of interest" description="Disordered" evidence="1">
    <location>
        <begin position="1"/>
        <end position="83"/>
    </location>
</feature>
<organism evidence="2 3">
    <name type="scientific">Rhypophila decipiens</name>
    <dbReference type="NCBI Taxonomy" id="261697"/>
    <lineage>
        <taxon>Eukaryota</taxon>
        <taxon>Fungi</taxon>
        <taxon>Dikarya</taxon>
        <taxon>Ascomycota</taxon>
        <taxon>Pezizomycotina</taxon>
        <taxon>Sordariomycetes</taxon>
        <taxon>Sordariomycetidae</taxon>
        <taxon>Sordariales</taxon>
        <taxon>Naviculisporaceae</taxon>
        <taxon>Rhypophila</taxon>
    </lineage>
</organism>
<evidence type="ECO:0000313" key="3">
    <source>
        <dbReference type="Proteomes" id="UP001301769"/>
    </source>
</evidence>
<dbReference type="AlphaFoldDB" id="A0AAN7B9V0"/>
<protein>
    <submittedName>
        <fullName evidence="2">Uncharacterized protein</fullName>
    </submittedName>
</protein>
<evidence type="ECO:0000256" key="1">
    <source>
        <dbReference type="SAM" id="MobiDB-lite"/>
    </source>
</evidence>